<dbReference type="InterPro" id="IPR010985">
    <property type="entry name" value="Ribbon_hlx_hlx"/>
</dbReference>
<feature type="domain" description="Flavoprotein" evidence="5">
    <location>
        <begin position="60"/>
        <end position="232"/>
    </location>
</feature>
<feature type="binding site" evidence="3">
    <location>
        <begin position="362"/>
        <end position="365"/>
    </location>
    <ligand>
        <name>CTP</name>
        <dbReference type="ChEBI" id="CHEBI:37563"/>
    </ligand>
</feature>
<evidence type="ECO:0000259" key="5">
    <source>
        <dbReference type="Pfam" id="PF02441"/>
    </source>
</evidence>
<dbReference type="GO" id="GO:0071513">
    <property type="term" value="C:phosphopantothenoylcysteine decarboxylase complex"/>
    <property type="evidence" value="ECO:0007669"/>
    <property type="project" value="TreeGrafter"/>
</dbReference>
<comment type="pathway">
    <text evidence="3 4">Cofactor biosynthesis; coenzyme A biosynthesis; CoA from (R)-pantothenate: step 2/5.</text>
</comment>
<dbReference type="GO" id="GO:0006355">
    <property type="term" value="P:regulation of DNA-templated transcription"/>
    <property type="evidence" value="ECO:0007669"/>
    <property type="project" value="InterPro"/>
</dbReference>
<dbReference type="EC" id="6.3.2.5" evidence="3"/>
<dbReference type="Gene3D" id="3.40.50.10300">
    <property type="entry name" value="CoaB-like"/>
    <property type="match status" value="1"/>
</dbReference>
<dbReference type="NCBIfam" id="TIGR00521">
    <property type="entry name" value="coaBC_dfp"/>
    <property type="match status" value="1"/>
</dbReference>
<dbReference type="InterPro" id="IPR053853">
    <property type="entry name" value="FitA-like_RHH"/>
</dbReference>
<feature type="binding site" evidence="3">
    <location>
        <position position="334"/>
    </location>
    <ligand>
        <name>CTP</name>
        <dbReference type="ChEBI" id="CHEBI:37563"/>
    </ligand>
</feature>
<accession>A0A2M6UY06</accession>
<dbReference type="InterPro" id="IPR036551">
    <property type="entry name" value="Flavin_trans-like"/>
</dbReference>
<feature type="binding site" evidence="3">
    <location>
        <position position="344"/>
    </location>
    <ligand>
        <name>CTP</name>
        <dbReference type="ChEBI" id="CHEBI:37563"/>
    </ligand>
</feature>
<dbReference type="InterPro" id="IPR005252">
    <property type="entry name" value="CoaBC"/>
</dbReference>
<dbReference type="Proteomes" id="UP000230791">
    <property type="component" value="Unassembled WGS sequence"/>
</dbReference>
<dbReference type="AlphaFoldDB" id="A0A2M6UY06"/>
<evidence type="ECO:0000256" key="3">
    <source>
        <dbReference type="HAMAP-Rule" id="MF_02225"/>
    </source>
</evidence>
<dbReference type="Pfam" id="PF22513">
    <property type="entry name" value="FitA-like_RHH"/>
    <property type="match status" value="1"/>
</dbReference>
<feature type="binding site" evidence="3">
    <location>
        <position position="395"/>
    </location>
    <ligand>
        <name>CTP</name>
        <dbReference type="ChEBI" id="CHEBI:37563"/>
    </ligand>
</feature>
<dbReference type="Pfam" id="PF04127">
    <property type="entry name" value="DFP"/>
    <property type="match status" value="1"/>
</dbReference>
<feature type="binding site" evidence="3">
    <location>
        <position position="381"/>
    </location>
    <ligand>
        <name>CTP</name>
        <dbReference type="ChEBI" id="CHEBI:37563"/>
    </ligand>
</feature>
<keyword evidence="2 3" id="KW-0456">Lyase</keyword>
<comment type="catalytic activity">
    <reaction evidence="3 4">
        <text>N-[(R)-4-phosphopantothenoyl]-L-cysteine + H(+) = (R)-4'-phosphopantetheine + CO2</text>
        <dbReference type="Rhea" id="RHEA:16793"/>
        <dbReference type="ChEBI" id="CHEBI:15378"/>
        <dbReference type="ChEBI" id="CHEBI:16526"/>
        <dbReference type="ChEBI" id="CHEBI:59458"/>
        <dbReference type="ChEBI" id="CHEBI:61723"/>
        <dbReference type="EC" id="4.1.1.36"/>
    </reaction>
</comment>
<evidence type="ECO:0000313" key="9">
    <source>
        <dbReference type="Proteomes" id="UP000230791"/>
    </source>
</evidence>
<dbReference type="RefSeq" id="WP_100129825.1">
    <property type="nucleotide sequence ID" value="NZ_CADDYJ010000001.1"/>
</dbReference>
<comment type="pathway">
    <text evidence="3 4">Cofactor biosynthesis; coenzyme A biosynthesis; CoA from (R)-pantothenate: step 3/5.</text>
</comment>
<evidence type="ECO:0000259" key="7">
    <source>
        <dbReference type="Pfam" id="PF22513"/>
    </source>
</evidence>
<reference evidence="8 9" key="1">
    <citation type="submission" date="2017-06" db="EMBL/GenBank/DDBJ databases">
        <title>Draft genome of Bartonella tribocorum C635.</title>
        <authorList>
            <person name="Hadjadj L."/>
            <person name="Jiyipong T."/>
            <person name="Diene S.M."/>
            <person name="Morand S."/>
            <person name="Rolain J.-M."/>
        </authorList>
    </citation>
    <scope>NUCLEOTIDE SEQUENCE [LARGE SCALE GENOMIC DNA]</scope>
    <source>
        <strain evidence="8 9">C635</strain>
    </source>
</reference>
<dbReference type="GO" id="GO:0015941">
    <property type="term" value="P:pantothenate catabolic process"/>
    <property type="evidence" value="ECO:0007669"/>
    <property type="project" value="InterPro"/>
</dbReference>
<dbReference type="GO" id="GO:0046872">
    <property type="term" value="F:metal ion binding"/>
    <property type="evidence" value="ECO:0007669"/>
    <property type="project" value="UniProtKB-KW"/>
</dbReference>
<dbReference type="InterPro" id="IPR003382">
    <property type="entry name" value="Flavoprotein"/>
</dbReference>
<dbReference type="HAMAP" id="MF_02225">
    <property type="entry name" value="CoaBC"/>
    <property type="match status" value="1"/>
</dbReference>
<dbReference type="InterPro" id="IPR013321">
    <property type="entry name" value="Arc_rbn_hlx_hlx"/>
</dbReference>
<feature type="domain" description="DNA/pantothenate metabolism flavoprotein C-terminal" evidence="6">
    <location>
        <begin position="242"/>
        <end position="455"/>
    </location>
</feature>
<proteinExistence type="inferred from homology"/>
<dbReference type="Gene3D" id="1.10.1220.10">
    <property type="entry name" value="Met repressor-like"/>
    <property type="match status" value="1"/>
</dbReference>
<dbReference type="InterPro" id="IPR007085">
    <property type="entry name" value="DNA/pantothenate-metab_flavo_C"/>
</dbReference>
<dbReference type="GO" id="GO:0010181">
    <property type="term" value="F:FMN binding"/>
    <property type="evidence" value="ECO:0007669"/>
    <property type="project" value="UniProtKB-UniRule"/>
</dbReference>
<dbReference type="GO" id="GO:0015937">
    <property type="term" value="P:coenzyme A biosynthetic process"/>
    <property type="evidence" value="ECO:0007669"/>
    <property type="project" value="UniProtKB-UniRule"/>
</dbReference>
<feature type="binding site" evidence="3">
    <location>
        <position position="399"/>
    </location>
    <ligand>
        <name>CTP</name>
        <dbReference type="ChEBI" id="CHEBI:37563"/>
    </ligand>
</feature>
<comment type="cofactor">
    <cofactor evidence="3">
        <name>Mg(2+)</name>
        <dbReference type="ChEBI" id="CHEBI:18420"/>
    </cofactor>
</comment>
<keyword evidence="3 4" id="KW-0288">FMN</keyword>
<keyword evidence="1 3" id="KW-0210">Decarboxylase</keyword>
<keyword evidence="3 4" id="KW-0436">Ligase</keyword>
<dbReference type="InterPro" id="IPR035929">
    <property type="entry name" value="CoaB-like_sf"/>
</dbReference>
<keyword evidence="3" id="KW-0511">Multifunctional enzyme</keyword>
<evidence type="ECO:0000256" key="1">
    <source>
        <dbReference type="ARBA" id="ARBA00022793"/>
    </source>
</evidence>
<dbReference type="GO" id="GO:0004632">
    <property type="term" value="F:phosphopantothenate--cysteine ligase activity"/>
    <property type="evidence" value="ECO:0007669"/>
    <property type="project" value="UniProtKB-UniRule"/>
</dbReference>
<comment type="caution">
    <text evidence="3">Lacks conserved residue(s) required for the propagation of feature annotation.</text>
</comment>
<dbReference type="SUPFAM" id="SSF102645">
    <property type="entry name" value="CoaB-like"/>
    <property type="match status" value="1"/>
</dbReference>
<organism evidence="8 9">
    <name type="scientific">Bartonella tribocorum</name>
    <dbReference type="NCBI Taxonomy" id="85701"/>
    <lineage>
        <taxon>Bacteria</taxon>
        <taxon>Pseudomonadati</taxon>
        <taxon>Pseudomonadota</taxon>
        <taxon>Alphaproteobacteria</taxon>
        <taxon>Hyphomicrobiales</taxon>
        <taxon>Bartonellaceae</taxon>
        <taxon>Bartonella</taxon>
    </lineage>
</organism>
<dbReference type="GO" id="GO:0004633">
    <property type="term" value="F:phosphopantothenoylcysteine decarboxylase activity"/>
    <property type="evidence" value="ECO:0007669"/>
    <property type="project" value="UniProtKB-UniRule"/>
</dbReference>
<evidence type="ECO:0000256" key="4">
    <source>
        <dbReference type="RuleBase" id="RU364078"/>
    </source>
</evidence>
<evidence type="ECO:0000259" key="6">
    <source>
        <dbReference type="Pfam" id="PF04127"/>
    </source>
</evidence>
<dbReference type="OrthoDB" id="9802554at2"/>
<comment type="similarity">
    <text evidence="3 4">In the C-terminal section; belongs to the PPC synthetase family.</text>
</comment>
<dbReference type="Gene3D" id="3.40.50.1950">
    <property type="entry name" value="Flavin prenyltransferase-like"/>
    <property type="match status" value="1"/>
</dbReference>
<feature type="region of interest" description="Phosphopantothenoylcysteine decarboxylase" evidence="3">
    <location>
        <begin position="1"/>
        <end position="246"/>
    </location>
</feature>
<dbReference type="UniPathway" id="UPA00241">
    <property type="reaction ID" value="UER00353"/>
</dbReference>
<dbReference type="SUPFAM" id="SSF47598">
    <property type="entry name" value="Ribbon-helix-helix"/>
    <property type="match status" value="1"/>
</dbReference>
<protein>
    <recommendedName>
        <fullName evidence="3">Coenzyme A biosynthesis bifunctional protein CoaBC</fullName>
    </recommendedName>
    <alternativeName>
        <fullName evidence="3">DNA/pantothenate metabolism flavoprotein</fullName>
    </alternativeName>
    <alternativeName>
        <fullName evidence="3">Phosphopantothenoylcysteine synthetase/decarboxylase</fullName>
        <shortName evidence="3">PPCS-PPCDC</shortName>
    </alternativeName>
    <domain>
        <recommendedName>
            <fullName evidence="3">Phosphopantothenoylcysteine decarboxylase</fullName>
            <shortName evidence="3">PPC decarboxylase</shortName>
            <shortName evidence="3">PPC-DC</shortName>
            <ecNumber evidence="3">4.1.1.36</ecNumber>
        </recommendedName>
        <alternativeName>
            <fullName evidence="3">CoaC</fullName>
        </alternativeName>
    </domain>
    <domain>
        <recommendedName>
            <fullName evidence="3">Phosphopantothenate--cysteine ligase</fullName>
            <ecNumber evidence="3">6.3.2.5</ecNumber>
        </recommendedName>
        <alternativeName>
            <fullName evidence="3">CoaB</fullName>
        </alternativeName>
        <alternativeName>
            <fullName evidence="3">Phosphopantothenoylcysteine synthetase</fullName>
            <shortName evidence="3">PPC synthetase</shortName>
            <shortName evidence="3">PPC-S</shortName>
        </alternativeName>
    </domain>
</protein>
<feature type="domain" description="Antitoxin FitA-like ribbon-helix-helix" evidence="7">
    <location>
        <begin position="2"/>
        <end position="38"/>
    </location>
</feature>
<sequence length="463" mass="49930">MASLTIRNLSPKVKEALRVRAAQNSLSMEEEARRLLSNSTTFTTHSSHVSAIEVQSLQSKSLLLIIGGSIAAYKALDLIRRLKERGAHLNIIMTKAAQKFITPLAVEALNGHTVYTDLFSREEEQDIGHIRLARDADLIILAPATANRIAKIAHGIGDDLADCALLAARCPLLISPAMNPAMWAHPATVRNVAQLRADGVHIIGPEIGNMAERDETGYGRMSEPLTIVAAIESLLNVCEKPLAGRHFIVTSGPTHEPIDPVRYLANRSSGKQGHAIATALAHLGAKVTLICGPVNLADPQGVKTIHVETAQQMLQAVQESLPADGAIFVAAVCDWRSQTQSLHKMKKNAHKKPPSLHMVENPDILATIGHAPDRPSLVIGFAAETYDIIANAQKKCVEKGADFILANDVSLHSDGTSVMGADTNQVYLVSKEKVEPWPPMSKQHVAQKLANMIVSFFTPPSSS</sequence>
<dbReference type="EC" id="4.1.1.36" evidence="3"/>
<comment type="function">
    <text evidence="3">Catalyzes two sequential steps in the biosynthesis of coenzyme A. In the first step cysteine is conjugated to 4'-phosphopantothenate to form 4-phosphopantothenoylcysteine. In the second step the latter compound is decarboxylated to form 4'-phosphopantotheine.</text>
</comment>
<dbReference type="Pfam" id="PF02441">
    <property type="entry name" value="Flavoprotein"/>
    <property type="match status" value="1"/>
</dbReference>
<keyword evidence="3 4" id="KW-0285">Flavoprotein</keyword>
<dbReference type="PANTHER" id="PTHR14359:SF6">
    <property type="entry name" value="PHOSPHOPANTOTHENOYLCYSTEINE DECARBOXYLASE"/>
    <property type="match status" value="1"/>
</dbReference>
<comment type="cofactor">
    <cofactor evidence="3">
        <name>FMN</name>
        <dbReference type="ChEBI" id="CHEBI:58210"/>
    </cofactor>
    <text evidence="3">Binds 1 FMN per subunit.</text>
</comment>
<comment type="caution">
    <text evidence="8">The sequence shown here is derived from an EMBL/GenBank/DDBJ whole genome shotgun (WGS) entry which is preliminary data.</text>
</comment>
<dbReference type="PANTHER" id="PTHR14359">
    <property type="entry name" value="HOMO-OLIGOMERIC FLAVIN CONTAINING CYS DECARBOXYLASE FAMILY"/>
    <property type="match status" value="1"/>
</dbReference>
<evidence type="ECO:0000313" key="8">
    <source>
        <dbReference type="EMBL" id="PIT71071.1"/>
    </source>
</evidence>
<feature type="region of interest" description="Phosphopantothenate--cysteine ligase" evidence="3">
    <location>
        <begin position="247"/>
        <end position="463"/>
    </location>
</feature>
<evidence type="ECO:0000256" key="2">
    <source>
        <dbReference type="ARBA" id="ARBA00023239"/>
    </source>
</evidence>
<name>A0A2M6UY06_9HYPH</name>
<dbReference type="SUPFAM" id="SSF52507">
    <property type="entry name" value="Homo-oligomeric flavin-containing Cys decarboxylases, HFCD"/>
    <property type="match status" value="1"/>
</dbReference>
<keyword evidence="3" id="KW-0460">Magnesium</keyword>
<comment type="function">
    <text evidence="4">Catalyzes two steps in the biosynthesis of coenzyme A. In the first step cysteine is conjugated to 4'-phosphopantothenate to form 4-phosphopantothenoylcysteine, in the latter compound is decarboxylated to form 4'-phosphopantotheine.</text>
</comment>
<gene>
    <name evidence="3" type="primary">coaBC</name>
    <name evidence="8" type="ORF">CEV08_00435</name>
</gene>
<dbReference type="EMBL" id="NJPP01000001">
    <property type="protein sequence ID" value="PIT71071.1"/>
    <property type="molecule type" value="Genomic_DNA"/>
</dbReference>
<keyword evidence="3" id="KW-0479">Metal-binding</keyword>
<comment type="similarity">
    <text evidence="3 4">In the N-terminal section; belongs to the HFCD (homo-oligomeric flavin containing Cys decarboxylase) superfamily.</text>
</comment>
<comment type="catalytic activity">
    <reaction evidence="3 4">
        <text>(R)-4'-phosphopantothenate + L-cysteine + CTP = N-[(R)-4-phosphopantothenoyl]-L-cysteine + CMP + diphosphate + H(+)</text>
        <dbReference type="Rhea" id="RHEA:19397"/>
        <dbReference type="ChEBI" id="CHEBI:10986"/>
        <dbReference type="ChEBI" id="CHEBI:15378"/>
        <dbReference type="ChEBI" id="CHEBI:33019"/>
        <dbReference type="ChEBI" id="CHEBI:35235"/>
        <dbReference type="ChEBI" id="CHEBI:37563"/>
        <dbReference type="ChEBI" id="CHEBI:59458"/>
        <dbReference type="ChEBI" id="CHEBI:60377"/>
        <dbReference type="EC" id="6.3.2.5"/>
    </reaction>
</comment>